<reference evidence="2 3" key="1">
    <citation type="submission" date="2020-08" db="EMBL/GenBank/DDBJ databases">
        <title>Sequencing the genomes of 1000 actinobacteria strains.</title>
        <authorList>
            <person name="Klenk H.-P."/>
        </authorList>
    </citation>
    <scope>NUCLEOTIDE SEQUENCE [LARGE SCALE GENOMIC DNA]</scope>
    <source>
        <strain evidence="2 3">DSM 44320</strain>
    </source>
</reference>
<evidence type="ECO:0000313" key="3">
    <source>
        <dbReference type="Proteomes" id="UP000579945"/>
    </source>
</evidence>
<proteinExistence type="predicted"/>
<accession>A0A7W5V7X6</accession>
<name>A0A7W5V7X6_9ACTN</name>
<protein>
    <submittedName>
        <fullName evidence="2">NAD(P)-dependent dehydrogenase (Short-subunit alcohol dehydrogenase family)</fullName>
    </submittedName>
</protein>
<dbReference type="PANTHER" id="PTHR47534:SF3">
    <property type="entry name" value="ALCOHOL DEHYDROGENASE-LIKE C-TERMINAL DOMAIN-CONTAINING PROTEIN"/>
    <property type="match status" value="1"/>
</dbReference>
<dbReference type="Pfam" id="PF00106">
    <property type="entry name" value="adh_short"/>
    <property type="match status" value="1"/>
</dbReference>
<keyword evidence="3" id="KW-1185">Reference proteome</keyword>
<dbReference type="RefSeq" id="WP_183646105.1">
    <property type="nucleotide sequence ID" value="NZ_BAAAXX010000040.1"/>
</dbReference>
<dbReference type="GeneID" id="95388939"/>
<dbReference type="Proteomes" id="UP000579945">
    <property type="component" value="Unassembled WGS sequence"/>
</dbReference>
<keyword evidence="1" id="KW-0560">Oxidoreductase</keyword>
<dbReference type="InterPro" id="IPR052228">
    <property type="entry name" value="Sec_Metab_Biosynth_Oxidored"/>
</dbReference>
<evidence type="ECO:0000313" key="2">
    <source>
        <dbReference type="EMBL" id="MBB3726585.1"/>
    </source>
</evidence>
<evidence type="ECO:0000256" key="1">
    <source>
        <dbReference type="ARBA" id="ARBA00023002"/>
    </source>
</evidence>
<dbReference type="GO" id="GO:0016491">
    <property type="term" value="F:oxidoreductase activity"/>
    <property type="evidence" value="ECO:0007669"/>
    <property type="project" value="UniProtKB-KW"/>
</dbReference>
<sequence>MTSTAKTIVISGGTDGMGRALAATYLDRGDTVVVIGRDAAKAATLPGAHVIPADLSLVSENRRIVEEINARHPAVDALVLCARYFRSSRFVTAEGVEGVFALEYLSRFILSHGLTAPGVIVNVSGPGVPMGRIHWDDLMLEHGYEGVAAQMQAGRANDLLAVAYAARRATGPTRYVLINPGPVATSFAGEYDPPTAAHVATLKRHGRPVGEGIEPIIARIDAPPAAPLTAFARFDPINLDDSAFDPHAATRLHDLTHHLLASLEK</sequence>
<dbReference type="InterPro" id="IPR036291">
    <property type="entry name" value="NAD(P)-bd_dom_sf"/>
</dbReference>
<organism evidence="2 3">
    <name type="scientific">Nonomuraea dietziae</name>
    <dbReference type="NCBI Taxonomy" id="65515"/>
    <lineage>
        <taxon>Bacteria</taxon>
        <taxon>Bacillati</taxon>
        <taxon>Actinomycetota</taxon>
        <taxon>Actinomycetes</taxon>
        <taxon>Streptosporangiales</taxon>
        <taxon>Streptosporangiaceae</taxon>
        <taxon>Nonomuraea</taxon>
    </lineage>
</organism>
<gene>
    <name evidence="2" type="ORF">FHR33_002445</name>
</gene>
<comment type="caution">
    <text evidence="2">The sequence shown here is derived from an EMBL/GenBank/DDBJ whole genome shotgun (WGS) entry which is preliminary data.</text>
</comment>
<dbReference type="EMBL" id="JACIBV010000001">
    <property type="protein sequence ID" value="MBB3726585.1"/>
    <property type="molecule type" value="Genomic_DNA"/>
</dbReference>
<dbReference type="SUPFAM" id="SSF51735">
    <property type="entry name" value="NAD(P)-binding Rossmann-fold domains"/>
    <property type="match status" value="1"/>
</dbReference>
<dbReference type="InterPro" id="IPR002347">
    <property type="entry name" value="SDR_fam"/>
</dbReference>
<dbReference type="PANTHER" id="PTHR47534">
    <property type="entry name" value="YALI0E05731P"/>
    <property type="match status" value="1"/>
</dbReference>
<dbReference type="Gene3D" id="3.40.50.720">
    <property type="entry name" value="NAD(P)-binding Rossmann-like Domain"/>
    <property type="match status" value="1"/>
</dbReference>
<dbReference type="AlphaFoldDB" id="A0A7W5V7X6"/>